<evidence type="ECO:0000313" key="2">
    <source>
        <dbReference type="EMBL" id="SES22266.1"/>
    </source>
</evidence>
<dbReference type="PANTHER" id="PTHR30354:SF23">
    <property type="entry name" value="GNTP FAMILY PERMEASE"/>
    <property type="match status" value="1"/>
</dbReference>
<keyword evidence="1" id="KW-1133">Transmembrane helix</keyword>
<dbReference type="GO" id="GO:0015128">
    <property type="term" value="F:gluconate transmembrane transporter activity"/>
    <property type="evidence" value="ECO:0007669"/>
    <property type="project" value="InterPro"/>
</dbReference>
<dbReference type="GO" id="GO:0005886">
    <property type="term" value="C:plasma membrane"/>
    <property type="evidence" value="ECO:0007669"/>
    <property type="project" value="TreeGrafter"/>
</dbReference>
<feature type="transmembrane region" description="Helical" evidence="1">
    <location>
        <begin position="216"/>
        <end position="237"/>
    </location>
</feature>
<dbReference type="PANTHER" id="PTHR30354">
    <property type="entry name" value="GNT FAMILY GLUCONATE TRANSPORTER"/>
    <property type="match status" value="1"/>
</dbReference>
<reference evidence="3" key="1">
    <citation type="submission" date="2016-10" db="EMBL/GenBank/DDBJ databases">
        <authorList>
            <person name="Varghese N."/>
            <person name="Submissions S."/>
        </authorList>
    </citation>
    <scope>NUCLEOTIDE SEQUENCE [LARGE SCALE GENOMIC DNA]</scope>
    <source>
        <strain evidence="3">S9</strain>
    </source>
</reference>
<protein>
    <submittedName>
        <fullName evidence="2">Gluconate:H+ symporter, GntP family</fullName>
    </submittedName>
</protein>
<gene>
    <name evidence="2" type="ORF">SAMN05518684_11163</name>
</gene>
<keyword evidence="1" id="KW-0472">Membrane</keyword>
<evidence type="ECO:0000313" key="3">
    <source>
        <dbReference type="Proteomes" id="UP000198571"/>
    </source>
</evidence>
<organism evidence="2 3">
    <name type="scientific">Salipaludibacillus aurantiacus</name>
    <dbReference type="NCBI Taxonomy" id="1601833"/>
    <lineage>
        <taxon>Bacteria</taxon>
        <taxon>Bacillati</taxon>
        <taxon>Bacillota</taxon>
        <taxon>Bacilli</taxon>
        <taxon>Bacillales</taxon>
        <taxon>Bacillaceae</taxon>
    </lineage>
</organism>
<proteinExistence type="predicted"/>
<dbReference type="EMBL" id="FOGT01000011">
    <property type="protein sequence ID" value="SES22266.1"/>
    <property type="molecule type" value="Genomic_DNA"/>
</dbReference>
<feature type="transmembrane region" description="Helical" evidence="1">
    <location>
        <begin position="176"/>
        <end position="195"/>
    </location>
</feature>
<name>A0A1H9VKG7_9BACI</name>
<sequence length="424" mass="42637">MDVELTSLGTIIALAATIGLILIRVAPAYAMMAGAVIGGLTGGATFTGTVEIMIEGAEGMTGVVLRVLAAGVLAGVLIESGAAKKIAESILNGLGEAKALLAIAGATMVLTGVGVFIGVAVLTMAPIALAIAKRTDTSKMAILLAISGGGKAGNIISPNPNTIAAAEAFQIPLTTLMIAGFIPAFAGIGITYILARKLKYSGAKVEDNELSTEGKGDTPTLTAALTAPAFAIFLLLLQPLAGVSIDPLFALPAGGIAGALVMRKGAYLNEYITSGIHKMSGVAVLLIGTGTLAGVIANSALIGQILYVIDAFNIPAYVLAPLAGITMSGATGSTAAGTAVAGSVFAPTILELGVHALAGAAMVHAGATVLDHMPHGTYFHITRASVHMNMKERFKLLPYETLIGAGIAVVSTLIFGVFGFVFLN</sequence>
<evidence type="ECO:0000256" key="1">
    <source>
        <dbReference type="SAM" id="Phobius"/>
    </source>
</evidence>
<accession>A0A1H9VKG7</accession>
<dbReference type="AlphaFoldDB" id="A0A1H9VKG7"/>
<keyword evidence="1" id="KW-0812">Transmembrane</keyword>
<keyword evidence="3" id="KW-1185">Reference proteome</keyword>
<feature type="transmembrane region" description="Helical" evidence="1">
    <location>
        <begin position="60"/>
        <end position="78"/>
    </location>
</feature>
<feature type="transmembrane region" description="Helical" evidence="1">
    <location>
        <begin position="99"/>
        <end position="132"/>
    </location>
</feature>
<dbReference type="Proteomes" id="UP000198571">
    <property type="component" value="Unassembled WGS sequence"/>
</dbReference>
<dbReference type="InterPro" id="IPR003474">
    <property type="entry name" value="Glcn_transporter"/>
</dbReference>
<feature type="transmembrane region" description="Helical" evidence="1">
    <location>
        <begin position="283"/>
        <end position="309"/>
    </location>
</feature>
<feature type="transmembrane region" description="Helical" evidence="1">
    <location>
        <begin position="6"/>
        <end position="26"/>
    </location>
</feature>
<feature type="transmembrane region" description="Helical" evidence="1">
    <location>
        <begin position="33"/>
        <end position="54"/>
    </location>
</feature>
<dbReference type="RefSeq" id="WP_093053433.1">
    <property type="nucleotide sequence ID" value="NZ_FOGT01000011.1"/>
</dbReference>
<dbReference type="Pfam" id="PF02447">
    <property type="entry name" value="GntP_permease"/>
    <property type="match status" value="1"/>
</dbReference>
<dbReference type="OrthoDB" id="2136698at2"/>
<dbReference type="STRING" id="1601833.SAMN05518684_11163"/>
<feature type="transmembrane region" description="Helical" evidence="1">
    <location>
        <begin position="402"/>
        <end position="423"/>
    </location>
</feature>
<feature type="transmembrane region" description="Helical" evidence="1">
    <location>
        <begin position="243"/>
        <end position="262"/>
    </location>
</feature>